<evidence type="ECO:0000313" key="3">
    <source>
        <dbReference type="EMBL" id="KAK2812690.1"/>
    </source>
</evidence>
<sequence>MRTRLRGEAEAKRALASEERERKMWRVDGRIQEERMKHEDELRIVRQSSRKDIDELQTQMAGILIGHAKQKDVLQEKNLTLQKALEEMANEPGRSQERCAGTQDELDRCKRTLQEAEEESARCRENAAKLDAQRAEMEGLIREQNKREHALVEERDATSHRVVQLQRMRGLLCNPCKGKDLHRDSPDPPIKAAVSVEDSDGPRAGSSVKESRVVLEDGHGEAYACLDSRGLFEAVRDMMVDWARRLPAEEKRCRPQVVGGTGRKRLGPLPRDRAGLKHVLLIYGTTPHYLPNEELRNRRKKRTVIPVVTQYSEKHNLVRYDARRSMVGTYSVVIPRSENDSRRSYFVQEVLFAPGVKSLKLLREIAGTMFDFLGHDPGDAHARSPGGHEQSEHDTLASHLEEIQPMCCVPEPPDGPGAIRIRNARPARLFRESQVKCDLTRFEYDKGLREARLVYFRRSSKVLDGKRNLLPAASPRKDQENMRELYASTTLGFYRAPKRSCVKGNGELMSCWNETSRTWVETRSSPGGNVPRHTAVRADGAHQALRTRRAVQRLAETRGEQDFNPTMIEVAELAIAMEGRIPSALPCGRAPLLPHREYATISGSDADTPTRVSRVVQNKRPVSYPPDEGRSHVPG</sequence>
<proteinExistence type="predicted"/>
<comment type="caution">
    <text evidence="3">The sequence shown here is derived from an EMBL/GenBank/DDBJ whole genome shotgun (WGS) entry which is preliminary data.</text>
</comment>
<name>A0AA88IGV8_CHASR</name>
<dbReference type="EMBL" id="JAUPFM010000121">
    <property type="protein sequence ID" value="KAK2812690.1"/>
    <property type="molecule type" value="Genomic_DNA"/>
</dbReference>
<protein>
    <submittedName>
        <fullName evidence="3">Uncharacterized protein</fullName>
    </submittedName>
</protein>
<feature type="coiled-coil region" evidence="1">
    <location>
        <begin position="71"/>
        <end position="147"/>
    </location>
</feature>
<reference evidence="3" key="1">
    <citation type="submission" date="2023-07" db="EMBL/GenBank/DDBJ databases">
        <title>Chromosome-level Genome Assembly of Striped Snakehead (Channa striata).</title>
        <authorList>
            <person name="Liu H."/>
        </authorList>
    </citation>
    <scope>NUCLEOTIDE SEQUENCE</scope>
    <source>
        <strain evidence="3">Gz</strain>
        <tissue evidence="3">Muscle</tissue>
    </source>
</reference>
<feature type="region of interest" description="Disordered" evidence="2">
    <location>
        <begin position="1"/>
        <end position="20"/>
    </location>
</feature>
<evidence type="ECO:0000256" key="2">
    <source>
        <dbReference type="SAM" id="MobiDB-lite"/>
    </source>
</evidence>
<dbReference type="AlphaFoldDB" id="A0AA88IGV8"/>
<organism evidence="3 4">
    <name type="scientific">Channa striata</name>
    <name type="common">Snakehead murrel</name>
    <name type="synonym">Ophicephalus striatus</name>
    <dbReference type="NCBI Taxonomy" id="64152"/>
    <lineage>
        <taxon>Eukaryota</taxon>
        <taxon>Metazoa</taxon>
        <taxon>Chordata</taxon>
        <taxon>Craniata</taxon>
        <taxon>Vertebrata</taxon>
        <taxon>Euteleostomi</taxon>
        <taxon>Actinopterygii</taxon>
        <taxon>Neopterygii</taxon>
        <taxon>Teleostei</taxon>
        <taxon>Neoteleostei</taxon>
        <taxon>Acanthomorphata</taxon>
        <taxon>Anabantaria</taxon>
        <taxon>Anabantiformes</taxon>
        <taxon>Channoidei</taxon>
        <taxon>Channidae</taxon>
        <taxon>Channa</taxon>
    </lineage>
</organism>
<evidence type="ECO:0000256" key="1">
    <source>
        <dbReference type="SAM" id="Coils"/>
    </source>
</evidence>
<accession>A0AA88IGV8</accession>
<keyword evidence="1" id="KW-0175">Coiled coil</keyword>
<dbReference type="Proteomes" id="UP001187415">
    <property type="component" value="Unassembled WGS sequence"/>
</dbReference>
<feature type="region of interest" description="Disordered" evidence="2">
    <location>
        <begin position="179"/>
        <end position="210"/>
    </location>
</feature>
<gene>
    <name evidence="3" type="ORF">Q5P01_000991</name>
</gene>
<evidence type="ECO:0000313" key="4">
    <source>
        <dbReference type="Proteomes" id="UP001187415"/>
    </source>
</evidence>
<keyword evidence="4" id="KW-1185">Reference proteome</keyword>